<evidence type="ECO:0000313" key="4">
    <source>
        <dbReference type="EMBL" id="CAE8603815.1"/>
    </source>
</evidence>
<keyword evidence="2" id="KW-0812">Transmembrane</keyword>
<protein>
    <recommendedName>
        <fullName evidence="3">AB hydrolase-1 domain-containing protein</fullName>
    </recommendedName>
</protein>
<dbReference type="Proteomes" id="UP000626109">
    <property type="component" value="Unassembled WGS sequence"/>
</dbReference>
<dbReference type="Pfam" id="PF00561">
    <property type="entry name" value="Abhydrolase_1"/>
    <property type="match status" value="1"/>
</dbReference>
<proteinExistence type="predicted"/>
<evidence type="ECO:0000256" key="1">
    <source>
        <dbReference type="SAM" id="MobiDB-lite"/>
    </source>
</evidence>
<dbReference type="AlphaFoldDB" id="A0A813EXR0"/>
<dbReference type="Gene3D" id="3.40.50.1820">
    <property type="entry name" value="alpha/beta hydrolase"/>
    <property type="match status" value="1"/>
</dbReference>
<dbReference type="SUPFAM" id="SSF53474">
    <property type="entry name" value="alpha/beta-Hydrolases"/>
    <property type="match status" value="1"/>
</dbReference>
<organism evidence="4 6">
    <name type="scientific">Polarella glacialis</name>
    <name type="common">Dinoflagellate</name>
    <dbReference type="NCBI Taxonomy" id="89957"/>
    <lineage>
        <taxon>Eukaryota</taxon>
        <taxon>Sar</taxon>
        <taxon>Alveolata</taxon>
        <taxon>Dinophyceae</taxon>
        <taxon>Suessiales</taxon>
        <taxon>Suessiaceae</taxon>
        <taxon>Polarella</taxon>
    </lineage>
</organism>
<dbReference type="InterPro" id="IPR000073">
    <property type="entry name" value="AB_hydrolase_1"/>
</dbReference>
<dbReference type="Proteomes" id="UP000654075">
    <property type="component" value="Unassembled WGS sequence"/>
</dbReference>
<evidence type="ECO:0000313" key="5">
    <source>
        <dbReference type="EMBL" id="CAE8712073.1"/>
    </source>
</evidence>
<feature type="region of interest" description="Disordered" evidence="1">
    <location>
        <begin position="357"/>
        <end position="388"/>
    </location>
</feature>
<feature type="transmembrane region" description="Helical" evidence="2">
    <location>
        <begin position="7"/>
        <end position="26"/>
    </location>
</feature>
<keyword evidence="2" id="KW-0472">Membrane</keyword>
<dbReference type="EMBL" id="CAJNNW010032266">
    <property type="protein sequence ID" value="CAE8712073.1"/>
    <property type="molecule type" value="Genomic_DNA"/>
</dbReference>
<gene>
    <name evidence="4" type="ORF">PGLA1383_LOCUS22015</name>
    <name evidence="5" type="ORF">PGLA2088_LOCUS36823</name>
</gene>
<name>A0A813EXR0_POLGL</name>
<evidence type="ECO:0000313" key="6">
    <source>
        <dbReference type="Proteomes" id="UP000654075"/>
    </source>
</evidence>
<dbReference type="InterPro" id="IPR029058">
    <property type="entry name" value="AB_hydrolase_fold"/>
</dbReference>
<keyword evidence="2" id="KW-1133">Transmembrane helix</keyword>
<evidence type="ECO:0000256" key="2">
    <source>
        <dbReference type="SAM" id="Phobius"/>
    </source>
</evidence>
<evidence type="ECO:0000259" key="3">
    <source>
        <dbReference type="Pfam" id="PF00561"/>
    </source>
</evidence>
<sequence>MVSCLRACSVGCYVLIFVTIVGLIFARKFSAMVTTAEIEADSGSWVRTPKDGPGGERLIEYFTCGAARADAKHHMLYMHGYGHTGKLGLSTFCYEAEALGFRVISPTQPGFGLSSHYPLGVIRTLKEWPADVKLILEKEKVDKFYASAASAGCVHVLTVAHALSDRVLGIGLGTPTTPLEVEDATMAGGMDPVTKYVRMANAIPWVGDLLSYSLSLMSAQARMEAVPDVAAAVVKMQSDTSVAWHKHVVESFLADQERGTIKGHRGLADNAHTINENFLKGTLEGLEKLVASGKKLVLTSAPDDTTNPPVMQQWYIDHIKGSQLIHRPAGYGHLHSSVPGCMTLVWRAMLGESIAGGNNDNDSNNNNNDNVAGAAQQTESGGKATEEL</sequence>
<feature type="domain" description="AB hydrolase-1" evidence="3">
    <location>
        <begin position="74"/>
        <end position="333"/>
    </location>
</feature>
<accession>A0A813EXR0</accession>
<comment type="caution">
    <text evidence="4">The sequence shown here is derived from an EMBL/GenBank/DDBJ whole genome shotgun (WGS) entry which is preliminary data.</text>
</comment>
<dbReference type="OrthoDB" id="294702at2759"/>
<dbReference type="EMBL" id="CAJNNV010015826">
    <property type="protein sequence ID" value="CAE8603815.1"/>
    <property type="molecule type" value="Genomic_DNA"/>
</dbReference>
<feature type="compositionally biased region" description="Low complexity" evidence="1">
    <location>
        <begin position="358"/>
        <end position="370"/>
    </location>
</feature>
<reference evidence="4" key="1">
    <citation type="submission" date="2021-02" db="EMBL/GenBank/DDBJ databases">
        <authorList>
            <person name="Dougan E. K."/>
            <person name="Rhodes N."/>
            <person name="Thang M."/>
            <person name="Chan C."/>
        </authorList>
    </citation>
    <scope>NUCLEOTIDE SEQUENCE</scope>
</reference>
<keyword evidence="6" id="KW-1185">Reference proteome</keyword>